<dbReference type="EMBL" id="ADLV01000015">
    <property type="protein sequence ID" value="EGK02559.1"/>
    <property type="molecule type" value="Genomic_DNA"/>
</dbReference>
<dbReference type="Pfam" id="PF00580">
    <property type="entry name" value="UvrD-helicase"/>
    <property type="match status" value="1"/>
</dbReference>
<dbReference type="Gene3D" id="3.40.50.300">
    <property type="entry name" value="P-loop containing nucleotide triphosphate hydrolases"/>
    <property type="match status" value="2"/>
</dbReference>
<evidence type="ECO:0000313" key="8">
    <source>
        <dbReference type="EMBL" id="EGK02559.1"/>
    </source>
</evidence>
<evidence type="ECO:0000256" key="1">
    <source>
        <dbReference type="ARBA" id="ARBA00022741"/>
    </source>
</evidence>
<dbReference type="Proteomes" id="UP000004913">
    <property type="component" value="Unassembled WGS sequence"/>
</dbReference>
<dbReference type="OrthoDB" id="9809039at2"/>
<reference evidence="8 9" key="1">
    <citation type="submission" date="2011-04" db="EMBL/GenBank/DDBJ databases">
        <title>The Genome Sequence of Dysgonomonas gadei ATCC BAA-286.</title>
        <authorList>
            <consortium name="The Broad Institute Genome Sequencing Platform"/>
            <person name="Earl A."/>
            <person name="Ward D."/>
            <person name="Feldgarden M."/>
            <person name="Gevers D."/>
            <person name="Pudlo N."/>
            <person name="Martens E."/>
            <person name="Allen-Vercoe E."/>
            <person name="Young S.K."/>
            <person name="Zeng Q."/>
            <person name="Gargeya S."/>
            <person name="Fitzgerald M."/>
            <person name="Haas B."/>
            <person name="Abouelleil A."/>
            <person name="Alvarado L."/>
            <person name="Arachchi H.M."/>
            <person name="Berlin A."/>
            <person name="Brown A."/>
            <person name="Chapman S.B."/>
            <person name="Chen Z."/>
            <person name="Dunbar C."/>
            <person name="Freedman E."/>
            <person name="Gearin G."/>
            <person name="Gellesch M."/>
            <person name="Goldberg J."/>
            <person name="Griggs A."/>
            <person name="Gujja S."/>
            <person name="Heiman D."/>
            <person name="Howarth C."/>
            <person name="Larson L."/>
            <person name="Lui A."/>
            <person name="MacDonald P.J.P."/>
            <person name="Mehta T."/>
            <person name="Montmayeur A."/>
            <person name="Murphy C."/>
            <person name="Neiman D."/>
            <person name="Pearson M."/>
            <person name="Priest M."/>
            <person name="Roberts A."/>
            <person name="Saif S."/>
            <person name="Shea T."/>
            <person name="Shenoy N."/>
            <person name="Sisk P."/>
            <person name="Stolte C."/>
            <person name="Sykes S."/>
            <person name="Yandava C."/>
            <person name="Wortman J."/>
            <person name="Nusbaum C."/>
            <person name="Birren B."/>
        </authorList>
    </citation>
    <scope>NUCLEOTIDE SEQUENCE [LARGE SCALE GENOMIC DNA]</scope>
    <source>
        <strain evidence="8 9">ATCC BAA-286</strain>
    </source>
</reference>
<dbReference type="GO" id="GO:0003677">
    <property type="term" value="F:DNA binding"/>
    <property type="evidence" value="ECO:0007669"/>
    <property type="project" value="InterPro"/>
</dbReference>
<feature type="binding site" evidence="6">
    <location>
        <begin position="30"/>
        <end position="37"/>
    </location>
    <ligand>
        <name>ATP</name>
        <dbReference type="ChEBI" id="CHEBI:30616"/>
    </ligand>
</feature>
<dbReference type="GO" id="GO:0005524">
    <property type="term" value="F:ATP binding"/>
    <property type="evidence" value="ECO:0007669"/>
    <property type="project" value="UniProtKB-UniRule"/>
</dbReference>
<evidence type="ECO:0000313" key="9">
    <source>
        <dbReference type="Proteomes" id="UP000004913"/>
    </source>
</evidence>
<keyword evidence="2 6" id="KW-0378">Hydrolase</keyword>
<name>F5IVA9_9BACT</name>
<dbReference type="SUPFAM" id="SSF52540">
    <property type="entry name" value="P-loop containing nucleoside triphosphate hydrolases"/>
    <property type="match status" value="1"/>
</dbReference>
<evidence type="ECO:0000259" key="7">
    <source>
        <dbReference type="PROSITE" id="PS51198"/>
    </source>
</evidence>
<dbReference type="InterPro" id="IPR014016">
    <property type="entry name" value="UvrD-like_ATP-bd"/>
</dbReference>
<dbReference type="PANTHER" id="PTHR11070">
    <property type="entry name" value="UVRD / RECB / PCRA DNA HELICASE FAMILY MEMBER"/>
    <property type="match status" value="1"/>
</dbReference>
<organism evidence="8 9">
    <name type="scientific">Dysgonomonas gadei ATCC BAA-286</name>
    <dbReference type="NCBI Taxonomy" id="742766"/>
    <lineage>
        <taxon>Bacteria</taxon>
        <taxon>Pseudomonadati</taxon>
        <taxon>Bacteroidota</taxon>
        <taxon>Bacteroidia</taxon>
        <taxon>Bacteroidales</taxon>
        <taxon>Dysgonomonadaceae</taxon>
        <taxon>Dysgonomonas</taxon>
    </lineage>
</organism>
<dbReference type="GO" id="GO:0043138">
    <property type="term" value="F:3'-5' DNA helicase activity"/>
    <property type="evidence" value="ECO:0007669"/>
    <property type="project" value="TreeGrafter"/>
</dbReference>
<dbReference type="RefSeq" id="WP_006798324.1">
    <property type="nucleotide sequence ID" value="NZ_GL891980.1"/>
</dbReference>
<dbReference type="eggNOG" id="COG0210">
    <property type="taxonomic scope" value="Bacteria"/>
</dbReference>
<evidence type="ECO:0000256" key="2">
    <source>
        <dbReference type="ARBA" id="ARBA00022801"/>
    </source>
</evidence>
<evidence type="ECO:0000256" key="4">
    <source>
        <dbReference type="ARBA" id="ARBA00022840"/>
    </source>
</evidence>
<dbReference type="PROSITE" id="PS51198">
    <property type="entry name" value="UVRD_HELICASE_ATP_BIND"/>
    <property type="match status" value="1"/>
</dbReference>
<accession>F5IVA9</accession>
<evidence type="ECO:0000256" key="3">
    <source>
        <dbReference type="ARBA" id="ARBA00022806"/>
    </source>
</evidence>
<comment type="caution">
    <text evidence="8">The sequence shown here is derived from an EMBL/GenBank/DDBJ whole genome shotgun (WGS) entry which is preliminary data.</text>
</comment>
<dbReference type="InterPro" id="IPR000212">
    <property type="entry name" value="DNA_helicase_UvrD/REP"/>
</dbReference>
<dbReference type="GO" id="GO:0000725">
    <property type="term" value="P:recombinational repair"/>
    <property type="evidence" value="ECO:0007669"/>
    <property type="project" value="TreeGrafter"/>
</dbReference>
<keyword evidence="9" id="KW-1185">Reference proteome</keyword>
<evidence type="ECO:0000256" key="6">
    <source>
        <dbReference type="PROSITE-ProRule" id="PRU00560"/>
    </source>
</evidence>
<proteinExistence type="predicted"/>
<dbReference type="AlphaFoldDB" id="F5IVA9"/>
<dbReference type="GO" id="GO:0016787">
    <property type="term" value="F:hydrolase activity"/>
    <property type="evidence" value="ECO:0007669"/>
    <property type="project" value="UniProtKB-UniRule"/>
</dbReference>
<dbReference type="STRING" id="742766.HMPREF9455_00809"/>
<keyword evidence="3 6" id="KW-0347">Helicase</keyword>
<keyword evidence="1 6" id="KW-0547">Nucleotide-binding</keyword>
<feature type="domain" description="UvrD-like helicase ATP-binding" evidence="7">
    <location>
        <begin position="9"/>
        <end position="305"/>
    </location>
</feature>
<protein>
    <recommendedName>
        <fullName evidence="5">DNA 3'-5' helicase II</fullName>
    </recommendedName>
</protein>
<gene>
    <name evidence="8" type="ORF">HMPREF9455_00809</name>
</gene>
<dbReference type="InterPro" id="IPR027417">
    <property type="entry name" value="P-loop_NTPase"/>
</dbReference>
<dbReference type="HOGENOM" id="CLU_027270_1_0_10"/>
<keyword evidence="4 6" id="KW-0067">ATP-binding</keyword>
<sequence>MSNTALDKIREIIDNNQNPKKEFKNFVLQGGAGSGKTESLKEVISYIAEKYPKKKIVCITHTNVAVDEIIARVGNKYEISTIHSFLNSLIKDYKKNLKEIIHHIFCISDVTELTHSEYKKVYEKYSAKLFLLKEENCDKVIGKREYDISPSIYNAQLNEKIAILNENIKEIISSKDHNLIAYNETRFDSFNELTFSHDSLLLLSYKLCERFKLLPKIISDKYDFILIDEYQDTNEDIINLFLNLLPKNKKTTIGLFGDSMQGIYDDGIGDVEKYIEEKTITRIDKEDNYRCSEEVIRFINNIRTDGIEQKLALKKDENLDARKGFAKLFYKKVDKKPNIFSSVEDKQLYLEKLNSTIKAIKKDIVPECKILMLTNKSISSEIGFSNLYNIFSERYSEVKEEIEKELDRIQISTIVELCRLYQIKQYNSILVYLKRNGFQIKTLKDKKTIISHFDYLLSTKHNLQQVLDYSFENKILKKSERFNNYLLRRSDFLENYNKNQSYKDLESLYLSGSNTKVRLKKNHNIEISDEEFSTFERALKKKTFYIDLFSDKIKFDEVLNYYKYLNEETGYITMHKTKGSGIENVIVVLDEFFWSKYNFKSIYDESVDLEKRSKNQKLFYVACSRTIKHLTIIRLIEDDEEEAMLKTYFKNIELELLPAASS</sequence>
<dbReference type="PANTHER" id="PTHR11070:SF2">
    <property type="entry name" value="ATP-DEPENDENT DNA HELICASE SRS2"/>
    <property type="match status" value="1"/>
</dbReference>
<evidence type="ECO:0000256" key="5">
    <source>
        <dbReference type="ARBA" id="ARBA00034923"/>
    </source>
</evidence>